<gene>
    <name evidence="1" type="ORF">SNE40_004803</name>
</gene>
<dbReference type="Proteomes" id="UP001347796">
    <property type="component" value="Unassembled WGS sequence"/>
</dbReference>
<organism evidence="1 2">
    <name type="scientific">Patella caerulea</name>
    <name type="common">Rayed Mediterranean limpet</name>
    <dbReference type="NCBI Taxonomy" id="87958"/>
    <lineage>
        <taxon>Eukaryota</taxon>
        <taxon>Metazoa</taxon>
        <taxon>Spiralia</taxon>
        <taxon>Lophotrochozoa</taxon>
        <taxon>Mollusca</taxon>
        <taxon>Gastropoda</taxon>
        <taxon>Patellogastropoda</taxon>
        <taxon>Patelloidea</taxon>
        <taxon>Patellidae</taxon>
        <taxon>Patella</taxon>
    </lineage>
</organism>
<dbReference type="AlphaFoldDB" id="A0AAN8KCR3"/>
<accession>A0AAN8KCR3</accession>
<name>A0AAN8KCR3_PATCE</name>
<dbReference type="EMBL" id="JAZGQO010000003">
    <property type="protein sequence ID" value="KAK6188671.1"/>
    <property type="molecule type" value="Genomic_DNA"/>
</dbReference>
<sequence>MATTTIKPTNAAIVESGSVVTVLALGVTSVPVLGVTSVIEGVYVVPILVLGVTSVPAPGVTSVIEGVYVVPILVLGVTSVPAPGVTPVIEGVYVVPIPVLCVTSVPAPGVTSVITSPQCYLGDPRRRRREKSNTIMIKLIVCVFNHVVPENDTMELNKSIILSLYVMISGNSFMLPLCMKLKCVI</sequence>
<evidence type="ECO:0000313" key="2">
    <source>
        <dbReference type="Proteomes" id="UP001347796"/>
    </source>
</evidence>
<protein>
    <submittedName>
        <fullName evidence="1">Uncharacterized protein</fullName>
    </submittedName>
</protein>
<keyword evidence="2" id="KW-1185">Reference proteome</keyword>
<comment type="caution">
    <text evidence="1">The sequence shown here is derived from an EMBL/GenBank/DDBJ whole genome shotgun (WGS) entry which is preliminary data.</text>
</comment>
<evidence type="ECO:0000313" key="1">
    <source>
        <dbReference type="EMBL" id="KAK6188671.1"/>
    </source>
</evidence>
<proteinExistence type="predicted"/>
<reference evidence="1 2" key="1">
    <citation type="submission" date="2024-01" db="EMBL/GenBank/DDBJ databases">
        <title>The genome of the rayed Mediterranean limpet Patella caerulea (Linnaeus, 1758).</title>
        <authorList>
            <person name="Anh-Thu Weber A."/>
            <person name="Halstead-Nussloch G."/>
        </authorList>
    </citation>
    <scope>NUCLEOTIDE SEQUENCE [LARGE SCALE GENOMIC DNA]</scope>
    <source>
        <strain evidence="1">AATW-2023a</strain>
        <tissue evidence="1">Whole specimen</tissue>
    </source>
</reference>